<comment type="caution">
    <text evidence="7">The sequence shown here is derived from an EMBL/GenBank/DDBJ whole genome shotgun (WGS) entry which is preliminary data.</text>
</comment>
<accession>A0A645DGW1</accession>
<dbReference type="InterPro" id="IPR003423">
    <property type="entry name" value="OMP_efflux"/>
</dbReference>
<dbReference type="GO" id="GO:0015288">
    <property type="term" value="F:porin activity"/>
    <property type="evidence" value="ECO:0007669"/>
    <property type="project" value="TreeGrafter"/>
</dbReference>
<gene>
    <name evidence="7" type="ORF">SDC9_135164</name>
</gene>
<evidence type="ECO:0000256" key="4">
    <source>
        <dbReference type="ARBA" id="ARBA00022692"/>
    </source>
</evidence>
<reference evidence="7" key="1">
    <citation type="submission" date="2019-08" db="EMBL/GenBank/DDBJ databases">
        <authorList>
            <person name="Kucharzyk K."/>
            <person name="Murdoch R.W."/>
            <person name="Higgins S."/>
            <person name="Loffler F."/>
        </authorList>
    </citation>
    <scope>NUCLEOTIDE SEQUENCE</scope>
</reference>
<dbReference type="GO" id="GO:0015562">
    <property type="term" value="F:efflux transmembrane transporter activity"/>
    <property type="evidence" value="ECO:0007669"/>
    <property type="project" value="InterPro"/>
</dbReference>
<dbReference type="GO" id="GO:1990281">
    <property type="term" value="C:efflux pump complex"/>
    <property type="evidence" value="ECO:0007669"/>
    <property type="project" value="TreeGrafter"/>
</dbReference>
<keyword evidence="3" id="KW-1134">Transmembrane beta strand</keyword>
<dbReference type="InterPro" id="IPR051906">
    <property type="entry name" value="TolC-like"/>
</dbReference>
<keyword evidence="4" id="KW-0812">Transmembrane</keyword>
<evidence type="ECO:0000256" key="1">
    <source>
        <dbReference type="ARBA" id="ARBA00004442"/>
    </source>
</evidence>
<organism evidence="7">
    <name type="scientific">bioreactor metagenome</name>
    <dbReference type="NCBI Taxonomy" id="1076179"/>
    <lineage>
        <taxon>unclassified sequences</taxon>
        <taxon>metagenomes</taxon>
        <taxon>ecological metagenomes</taxon>
    </lineage>
</organism>
<evidence type="ECO:0000313" key="7">
    <source>
        <dbReference type="EMBL" id="MPM88063.1"/>
    </source>
</evidence>
<keyword evidence="6" id="KW-0998">Cell outer membrane</keyword>
<dbReference type="SUPFAM" id="SSF56954">
    <property type="entry name" value="Outer membrane efflux proteins (OEP)"/>
    <property type="match status" value="1"/>
</dbReference>
<evidence type="ECO:0000256" key="6">
    <source>
        <dbReference type="ARBA" id="ARBA00023237"/>
    </source>
</evidence>
<dbReference type="AlphaFoldDB" id="A0A645DGW1"/>
<keyword evidence="2" id="KW-0813">Transport</keyword>
<name>A0A645DGW1_9ZZZZ</name>
<dbReference type="PANTHER" id="PTHR30026:SF20">
    <property type="entry name" value="OUTER MEMBRANE PROTEIN TOLC"/>
    <property type="match status" value="1"/>
</dbReference>
<protein>
    <recommendedName>
        <fullName evidence="8">Outer membrane efflux protein BepC</fullName>
    </recommendedName>
</protein>
<evidence type="ECO:0000256" key="2">
    <source>
        <dbReference type="ARBA" id="ARBA00022448"/>
    </source>
</evidence>
<comment type="subcellular location">
    <subcellularLocation>
        <location evidence="1">Cell outer membrane</location>
    </subcellularLocation>
</comment>
<dbReference type="Gene3D" id="1.20.1600.10">
    <property type="entry name" value="Outer membrane efflux proteins (OEP)"/>
    <property type="match status" value="1"/>
</dbReference>
<dbReference type="EMBL" id="VSSQ01035753">
    <property type="protein sequence ID" value="MPM88063.1"/>
    <property type="molecule type" value="Genomic_DNA"/>
</dbReference>
<sequence length="315" mass="36143">MESINIEAADRFFSVLSAQKNLEMAEKNYAATQLSVSIAEKRYEIGSITNNELLQLKMSLYNAQLEINDGKMNFESEMLKLRSYLGYNESVIIELIMPEMGPEIQLDYSDVLDRALKNSSENLSNELDMLAARQEVAEAKSNAGLNAKLFAQFGVNQKGEKLADTYRNPMDQEIVGLSLSLPILDWGLGRGKIKLAKSREEIAKTQIEQTESEYRQEILIKVMQFNNQKMQCSISARNDSIAKLRYDITMERFKNGSISVTELNTAQTEKDNAVKRYISDLNNYWKYFYSIRKISLYDYLDKKEIVTDFNLLTEN</sequence>
<dbReference type="Pfam" id="PF02321">
    <property type="entry name" value="OEP"/>
    <property type="match status" value="2"/>
</dbReference>
<dbReference type="GO" id="GO:0009279">
    <property type="term" value="C:cell outer membrane"/>
    <property type="evidence" value="ECO:0007669"/>
    <property type="project" value="UniProtKB-SubCell"/>
</dbReference>
<evidence type="ECO:0000256" key="5">
    <source>
        <dbReference type="ARBA" id="ARBA00023136"/>
    </source>
</evidence>
<dbReference type="PANTHER" id="PTHR30026">
    <property type="entry name" value="OUTER MEMBRANE PROTEIN TOLC"/>
    <property type="match status" value="1"/>
</dbReference>
<keyword evidence="5" id="KW-0472">Membrane</keyword>
<evidence type="ECO:0008006" key="8">
    <source>
        <dbReference type="Google" id="ProtNLM"/>
    </source>
</evidence>
<proteinExistence type="predicted"/>
<evidence type="ECO:0000256" key="3">
    <source>
        <dbReference type="ARBA" id="ARBA00022452"/>
    </source>
</evidence>